<dbReference type="Gene3D" id="3.20.20.70">
    <property type="entry name" value="Aldolase class I"/>
    <property type="match status" value="1"/>
</dbReference>
<dbReference type="NCBIfam" id="TIGR01303">
    <property type="entry name" value="IMP_DH_rel_1"/>
    <property type="match status" value="1"/>
</dbReference>
<reference evidence="12 13" key="1">
    <citation type="submission" date="2015-07" db="EMBL/GenBank/DDBJ databases">
        <title>Genome analysis of myxobacterium Chondromyces crocatus Cm c5 reveals a high potential for natural compound synthesis and the genetic basis for the loss of fruiting body formation.</title>
        <authorList>
            <person name="Zaburannyi N."/>
            <person name="Bunk B."/>
            <person name="Maier J."/>
            <person name="Overmann J."/>
            <person name="Mueller R."/>
        </authorList>
    </citation>
    <scope>NUCLEOTIDE SEQUENCE [LARGE SCALE GENOMIC DNA]</scope>
    <source>
        <strain evidence="12 13">Cm c5</strain>
    </source>
</reference>
<evidence type="ECO:0000256" key="3">
    <source>
        <dbReference type="ARBA" id="ARBA00022726"/>
    </source>
</evidence>
<feature type="binding site" description="in other chain" evidence="9">
    <location>
        <position position="303"/>
    </location>
    <ligand>
        <name>K(+)</name>
        <dbReference type="ChEBI" id="CHEBI:29103"/>
        <note>ligand shared between two tetrameric partners</note>
    </ligand>
</feature>
<dbReference type="InterPro" id="IPR013785">
    <property type="entry name" value="Aldolase_TIM"/>
</dbReference>
<evidence type="ECO:0000256" key="10">
    <source>
        <dbReference type="PROSITE-ProRule" id="PRU00703"/>
    </source>
</evidence>
<feature type="domain" description="CBS" evidence="11">
    <location>
        <begin position="155"/>
        <end position="213"/>
    </location>
</feature>
<proteinExistence type="predicted"/>
<evidence type="ECO:0000256" key="9">
    <source>
        <dbReference type="PIRSR" id="PIRSR000130-4"/>
    </source>
</evidence>
<evidence type="ECO:0000256" key="1">
    <source>
        <dbReference type="ARBA" id="ARBA00012678"/>
    </source>
</evidence>
<evidence type="ECO:0000313" key="13">
    <source>
        <dbReference type="Proteomes" id="UP000067626"/>
    </source>
</evidence>
<dbReference type="PANTHER" id="PTHR43170">
    <property type="entry name" value="GMP REDUCTASE"/>
    <property type="match status" value="1"/>
</dbReference>
<keyword evidence="8" id="KW-0520">NAD</keyword>
<dbReference type="InterPro" id="IPR005991">
    <property type="entry name" value="GUAB1"/>
</dbReference>
<dbReference type="OrthoDB" id="9805398at2"/>
<feature type="domain" description="CBS" evidence="11">
    <location>
        <begin position="93"/>
        <end position="154"/>
    </location>
</feature>
<dbReference type="Pfam" id="PF00571">
    <property type="entry name" value="CBS"/>
    <property type="match status" value="2"/>
</dbReference>
<keyword evidence="7 10" id="KW-0129">CBS domain</keyword>
<dbReference type="FunFam" id="3.20.20.70:FF:000424">
    <property type="entry name" value="Inosine-5'-monophosphate dehydrogenase 2"/>
    <property type="match status" value="1"/>
</dbReference>
<keyword evidence="3" id="KW-0660">Purine salvage</keyword>
<dbReference type="SMART" id="SM00116">
    <property type="entry name" value="CBS"/>
    <property type="match status" value="2"/>
</dbReference>
<dbReference type="SMART" id="SM01240">
    <property type="entry name" value="IMPDH"/>
    <property type="match status" value="1"/>
</dbReference>
<sequence length="483" mass="52100">MRYLHPERDESLELALEDVFITPGYFAGGSRFEVDLRPADFPGGSHPIVSANMNAVTGKRMAETMARYGGLGVLPQDMALDTVDRIVRHIKQADPRYDTALSVSPRATLRDVLGIIRKRPHDMVVVVDDERRPLGIVTHADLRDRDQYTPAGALMSPRVVTIPIGTPNRDAFLLMEETRVKAVPVIDADGRLHGVLTRDDAVRLELLRPTLDPQNELMVAAAVGISAQAGAAAARLLEIGVSALVLDTAHGHQRRMLEALRAVRKVIGDRNVPLVAGNVCTAEGTIALIEAGADVVKVNVGPGAMCTTRMQTGAGRPTFTSAVVCAREARRRGKHIWADGGVRYPRDVALYLAAGASRVMVGTALAGTFESPGDVKEDRDGHLYKENYGMASARAVSDRTADLDPFERAKKGFFREGISTSRIYIPEGRESVGALLVEMITGVQSSCTYAGAATLEELHDKAVIGVQTLSGYSEGKPHGAERR</sequence>
<organism evidence="12 13">
    <name type="scientific">Chondromyces crocatus</name>
    <dbReference type="NCBI Taxonomy" id="52"/>
    <lineage>
        <taxon>Bacteria</taxon>
        <taxon>Pseudomonadati</taxon>
        <taxon>Myxococcota</taxon>
        <taxon>Polyangia</taxon>
        <taxon>Polyangiales</taxon>
        <taxon>Polyangiaceae</taxon>
        <taxon>Chondromyces</taxon>
    </lineage>
</organism>
<dbReference type="NCBIfam" id="NF005869">
    <property type="entry name" value="PRK07807.1"/>
    <property type="match status" value="1"/>
</dbReference>
<evidence type="ECO:0000313" key="12">
    <source>
        <dbReference type="EMBL" id="AKT37930.1"/>
    </source>
</evidence>
<dbReference type="GO" id="GO:0005829">
    <property type="term" value="C:cytosol"/>
    <property type="evidence" value="ECO:0007669"/>
    <property type="project" value="TreeGrafter"/>
</dbReference>
<feature type="binding site" description="in other chain" evidence="9">
    <location>
        <position position="306"/>
    </location>
    <ligand>
        <name>K(+)</name>
        <dbReference type="ChEBI" id="CHEBI:29103"/>
        <note>ligand shared between two tetrameric partners</note>
    </ligand>
</feature>
<dbReference type="CDD" id="cd02205">
    <property type="entry name" value="CBS_pair_SF"/>
    <property type="match status" value="1"/>
</dbReference>
<dbReference type="PIRSF" id="PIRSF000130">
    <property type="entry name" value="IMPDH"/>
    <property type="match status" value="1"/>
</dbReference>
<dbReference type="GO" id="GO:0006164">
    <property type="term" value="P:purine nucleotide biosynthetic process"/>
    <property type="evidence" value="ECO:0007669"/>
    <property type="project" value="InterPro"/>
</dbReference>
<keyword evidence="5" id="KW-0521">NADP</keyword>
<feature type="binding site" description="in other chain" evidence="9">
    <location>
        <position position="301"/>
    </location>
    <ligand>
        <name>K(+)</name>
        <dbReference type="ChEBI" id="CHEBI:29103"/>
        <note>ligand shared between two tetrameric partners</note>
    </ligand>
</feature>
<dbReference type="KEGG" id="ccro:CMC5_020730"/>
<dbReference type="EC" id="1.7.1.7" evidence="1"/>
<evidence type="ECO:0000256" key="8">
    <source>
        <dbReference type="PIRSR" id="PIRSR000130-3"/>
    </source>
</evidence>
<keyword evidence="13" id="KW-1185">Reference proteome</keyword>
<protein>
    <recommendedName>
        <fullName evidence="2">GMP reductase</fullName>
        <ecNumber evidence="1">1.7.1.7</ecNumber>
    </recommendedName>
</protein>
<evidence type="ECO:0000256" key="2">
    <source>
        <dbReference type="ARBA" id="ARBA00015800"/>
    </source>
</evidence>
<evidence type="ECO:0000256" key="7">
    <source>
        <dbReference type="ARBA" id="ARBA00023122"/>
    </source>
</evidence>
<name>A0A0K1EAM9_CHOCO</name>
<dbReference type="AlphaFoldDB" id="A0A0K1EAM9"/>
<evidence type="ECO:0000256" key="4">
    <source>
        <dbReference type="ARBA" id="ARBA00022737"/>
    </source>
</evidence>
<dbReference type="STRING" id="52.CMC5_020730"/>
<keyword evidence="6 12" id="KW-0560">Oxidoreductase</keyword>
<dbReference type="GO" id="GO:0003920">
    <property type="term" value="F:GMP reductase activity"/>
    <property type="evidence" value="ECO:0007669"/>
    <property type="project" value="UniProtKB-EC"/>
</dbReference>
<dbReference type="RefSeq" id="WP_050435833.1">
    <property type="nucleotide sequence ID" value="NZ_CP012159.1"/>
</dbReference>
<evidence type="ECO:0000256" key="5">
    <source>
        <dbReference type="ARBA" id="ARBA00022857"/>
    </source>
</evidence>
<dbReference type="Pfam" id="PF00478">
    <property type="entry name" value="IMPDH"/>
    <property type="match status" value="1"/>
</dbReference>
<dbReference type="CDD" id="cd00381">
    <property type="entry name" value="IMPDH"/>
    <property type="match status" value="1"/>
</dbReference>
<keyword evidence="4" id="KW-0677">Repeat</keyword>
<dbReference type="PANTHER" id="PTHR43170:SF5">
    <property type="entry name" value="GMP REDUCTASE"/>
    <property type="match status" value="1"/>
</dbReference>
<dbReference type="PATRIC" id="fig|52.7.peg.2231"/>
<feature type="binding site" evidence="8">
    <location>
        <begin position="247"/>
        <end position="249"/>
    </location>
    <ligand>
        <name>NAD(+)</name>
        <dbReference type="ChEBI" id="CHEBI:57540"/>
    </ligand>
</feature>
<dbReference type="InterPro" id="IPR001093">
    <property type="entry name" value="IMP_DH_GMPRt"/>
</dbReference>
<dbReference type="GO" id="GO:0006166">
    <property type="term" value="P:purine ribonucleoside salvage"/>
    <property type="evidence" value="ECO:0007669"/>
    <property type="project" value="UniProtKB-KW"/>
</dbReference>
<dbReference type="InterPro" id="IPR000644">
    <property type="entry name" value="CBS_dom"/>
</dbReference>
<dbReference type="SUPFAM" id="SSF51412">
    <property type="entry name" value="Inosine monophosphate dehydrogenase (IMPDH)"/>
    <property type="match status" value="1"/>
</dbReference>
<gene>
    <name evidence="12" type="ORF">CMC5_020730</name>
</gene>
<evidence type="ECO:0000259" key="11">
    <source>
        <dbReference type="PROSITE" id="PS51371"/>
    </source>
</evidence>
<dbReference type="GO" id="GO:0003938">
    <property type="term" value="F:IMP dehydrogenase activity"/>
    <property type="evidence" value="ECO:0007669"/>
    <property type="project" value="InterPro"/>
</dbReference>
<evidence type="ECO:0000256" key="6">
    <source>
        <dbReference type="ARBA" id="ARBA00023002"/>
    </source>
</evidence>
<dbReference type="InterPro" id="IPR005990">
    <property type="entry name" value="IMP_DH"/>
</dbReference>
<dbReference type="InterPro" id="IPR046342">
    <property type="entry name" value="CBS_dom_sf"/>
</dbReference>
<accession>A0A0K1EAM9</accession>
<dbReference type="Proteomes" id="UP000067626">
    <property type="component" value="Chromosome"/>
</dbReference>
<dbReference type="PROSITE" id="PS51371">
    <property type="entry name" value="CBS"/>
    <property type="match status" value="2"/>
</dbReference>
<dbReference type="InterPro" id="IPR050139">
    <property type="entry name" value="GMP_reductase"/>
</dbReference>
<keyword evidence="9" id="KW-0630">Potassium</keyword>
<dbReference type="EMBL" id="CP012159">
    <property type="protein sequence ID" value="AKT37930.1"/>
    <property type="molecule type" value="Genomic_DNA"/>
</dbReference>
<dbReference type="SUPFAM" id="SSF54631">
    <property type="entry name" value="CBS-domain pair"/>
    <property type="match status" value="1"/>
</dbReference>